<proteinExistence type="predicted"/>
<gene>
    <name evidence="2" type="ORF">CAUJ_LOCUS15436</name>
</gene>
<evidence type="ECO:0000256" key="1">
    <source>
        <dbReference type="SAM" id="MobiDB-lite"/>
    </source>
</evidence>
<dbReference type="Proteomes" id="UP000835052">
    <property type="component" value="Unassembled WGS sequence"/>
</dbReference>
<dbReference type="EMBL" id="CAJGYM010000181">
    <property type="protein sequence ID" value="CAD6199534.1"/>
    <property type="molecule type" value="Genomic_DNA"/>
</dbReference>
<feature type="region of interest" description="Disordered" evidence="1">
    <location>
        <begin position="74"/>
        <end position="95"/>
    </location>
</feature>
<protein>
    <submittedName>
        <fullName evidence="2">Uncharacterized protein</fullName>
    </submittedName>
</protein>
<evidence type="ECO:0000313" key="2">
    <source>
        <dbReference type="EMBL" id="CAD6199534.1"/>
    </source>
</evidence>
<accession>A0A8S1HVV4</accession>
<keyword evidence="3" id="KW-1185">Reference proteome</keyword>
<name>A0A8S1HVV4_9PELO</name>
<sequence length="95" mass="10425">MRPEDQVLLQEANMSNAAFSHPRRDISRQWAAVCRRRSDEKKRASAHVSASILSPRAPSAPLLLAAFPWVTSSSFFGNSSPSPSSARCLPRSSRS</sequence>
<dbReference type="AlphaFoldDB" id="A0A8S1HVV4"/>
<organism evidence="2 3">
    <name type="scientific">Caenorhabditis auriculariae</name>
    <dbReference type="NCBI Taxonomy" id="2777116"/>
    <lineage>
        <taxon>Eukaryota</taxon>
        <taxon>Metazoa</taxon>
        <taxon>Ecdysozoa</taxon>
        <taxon>Nematoda</taxon>
        <taxon>Chromadorea</taxon>
        <taxon>Rhabditida</taxon>
        <taxon>Rhabditina</taxon>
        <taxon>Rhabditomorpha</taxon>
        <taxon>Rhabditoidea</taxon>
        <taxon>Rhabditidae</taxon>
        <taxon>Peloderinae</taxon>
        <taxon>Caenorhabditis</taxon>
    </lineage>
</organism>
<reference evidence="2" key="1">
    <citation type="submission" date="2020-10" db="EMBL/GenBank/DDBJ databases">
        <authorList>
            <person name="Kikuchi T."/>
        </authorList>
    </citation>
    <scope>NUCLEOTIDE SEQUENCE</scope>
    <source>
        <strain evidence="2">NKZ352</strain>
    </source>
</reference>
<evidence type="ECO:0000313" key="3">
    <source>
        <dbReference type="Proteomes" id="UP000835052"/>
    </source>
</evidence>
<comment type="caution">
    <text evidence="2">The sequence shown here is derived from an EMBL/GenBank/DDBJ whole genome shotgun (WGS) entry which is preliminary data.</text>
</comment>